<feature type="region of interest" description="Disordered" evidence="3">
    <location>
        <begin position="1"/>
        <end position="28"/>
    </location>
</feature>
<dbReference type="GO" id="GO:0005737">
    <property type="term" value="C:cytoplasm"/>
    <property type="evidence" value="ECO:0007669"/>
    <property type="project" value="TreeGrafter"/>
</dbReference>
<dbReference type="InterPro" id="IPR032755">
    <property type="entry name" value="TSNAXIP1_N"/>
</dbReference>
<protein>
    <submittedName>
        <fullName evidence="5">Uncharacterized protein TCIL3000_11_850</fullName>
    </submittedName>
</protein>
<organism evidence="5">
    <name type="scientific">Trypanosoma congolense (strain IL3000)</name>
    <dbReference type="NCBI Taxonomy" id="1068625"/>
    <lineage>
        <taxon>Eukaryota</taxon>
        <taxon>Discoba</taxon>
        <taxon>Euglenozoa</taxon>
        <taxon>Kinetoplastea</taxon>
        <taxon>Metakinetoplastina</taxon>
        <taxon>Trypanosomatida</taxon>
        <taxon>Trypanosomatidae</taxon>
        <taxon>Trypanosoma</taxon>
        <taxon>Nannomonas</taxon>
    </lineage>
</organism>
<dbReference type="VEuPathDB" id="TriTrypDB:TcIL3000.11.850"/>
<dbReference type="PANTHER" id="PTHR16306:SF0">
    <property type="entry name" value="TRANSLIN-ASSOCIATED FACTOR X-INTERACTING PROTEIN 1"/>
    <property type="match status" value="1"/>
</dbReference>
<evidence type="ECO:0000256" key="2">
    <source>
        <dbReference type="SAM" id="Coils"/>
    </source>
</evidence>
<evidence type="ECO:0000313" key="5">
    <source>
        <dbReference type="EMBL" id="CCC94703.1"/>
    </source>
</evidence>
<feature type="region of interest" description="Disordered" evidence="3">
    <location>
        <begin position="376"/>
        <end position="396"/>
    </location>
</feature>
<evidence type="ECO:0000256" key="1">
    <source>
        <dbReference type="ARBA" id="ARBA00023054"/>
    </source>
</evidence>
<accession>G0UZ84</accession>
<keyword evidence="1 2" id="KW-0175">Coiled coil</keyword>
<reference evidence="5" key="1">
    <citation type="journal article" date="2012" name="Proc. Natl. Acad. Sci. U.S.A.">
        <title>Antigenic diversity is generated by distinct evolutionary mechanisms in African trypanosome species.</title>
        <authorList>
            <person name="Jackson A.P."/>
            <person name="Berry A."/>
            <person name="Aslett M."/>
            <person name="Allison H.C."/>
            <person name="Burton P."/>
            <person name="Vavrova-Anderson J."/>
            <person name="Brown R."/>
            <person name="Browne H."/>
            <person name="Corton N."/>
            <person name="Hauser H."/>
            <person name="Gamble J."/>
            <person name="Gilderthorp R."/>
            <person name="Marcello L."/>
            <person name="McQuillan J."/>
            <person name="Otto T.D."/>
            <person name="Quail M.A."/>
            <person name="Sanders M.J."/>
            <person name="van Tonder A."/>
            <person name="Ginger M.L."/>
            <person name="Field M.C."/>
            <person name="Barry J.D."/>
            <person name="Hertz-Fowler C."/>
            <person name="Berriman M."/>
        </authorList>
    </citation>
    <scope>NUCLEOTIDE SEQUENCE</scope>
    <source>
        <strain evidence="5">IL3000</strain>
    </source>
</reference>
<sequence length="755" mass="86057">MPCNRGSGGGCGLDRTPRRSPKYVADQHTPTALRQWSGHLSPAKVTPKAKVPQPSRLPALTETPLFPRPLGLTKALSPVAVSKAPLAAQLEAFIRREYKIYTSSNPECTHADTLHIVREAFSVIIEHFTEYREVFLLIRDEYEAAFEELSHEVRRLFLVELETNSARSLHATEIVKQRENFKSIVSNHYAQLQATKGIVHSLRDQIITHEEANAALRAQLEKAKEETRDATNTSKMLTKAMVEEAARNRQHLEIRNANQREIGRLKAQVDMVKDELKDVEGRYTALLEKTLYSNREDASRRGSRTKKKLEEECEISAKKRLEEYEENAKRNSLREAENENCGREAFHLLTKRIDGLLLERKQLKAQLAAALEENNPVGGDVSEKSPPQAVTEGAKQLGSQRLSRASIFTERTDGTRCGSVASEGVRRVVDASHGSSAVDEWMREEQLTPRELDKLHFLLPPGRSEEHPFGFLNAAVPVRNRFLKRRDVIDLLERFWDLRRDSFDASVKRHFVCWLHKTTGSEFAGQELGVNILNVCEQNQLDPDCRAFMLIFRETLPEDIVHVFRKEINFLEVECRNSAGKENFISTDMLYDKLRVVFREKTYFHMLEVRFYLWRQCGSTGTISLDDLFDKDSCFVRMLKKQFIREVEEFTLIVTEAIRSVALDADTVRLHDVTKVLSAQDPEIPQGTLHRLVAEAAQVTSMDVARSDVDYTVKLRPLLYRYRTAVLLRRVSPPVVEDDIFTVSSDGRAADCDGA</sequence>
<feature type="compositionally biased region" description="Gly residues" evidence="3">
    <location>
        <begin position="1"/>
        <end position="12"/>
    </location>
</feature>
<proteinExistence type="predicted"/>
<feature type="domain" description="Translin-associated factor X-interacting protein 1 N-terminal" evidence="4">
    <location>
        <begin position="91"/>
        <end position="197"/>
    </location>
</feature>
<name>G0UZ84_TRYCI</name>
<gene>
    <name evidence="5" type="ORF">TCIL3000_11_850</name>
</gene>
<evidence type="ECO:0000256" key="3">
    <source>
        <dbReference type="SAM" id="MobiDB-lite"/>
    </source>
</evidence>
<feature type="coiled-coil region" evidence="2">
    <location>
        <begin position="199"/>
        <end position="289"/>
    </location>
</feature>
<dbReference type="Pfam" id="PF15739">
    <property type="entry name" value="TSNAXIP1_N"/>
    <property type="match status" value="1"/>
</dbReference>
<dbReference type="PANTHER" id="PTHR16306">
    <property type="entry name" value="TRANSLIN-ASSOCIATED FACTOR X-INTERACTING PROTEIN 1"/>
    <property type="match status" value="1"/>
</dbReference>
<dbReference type="EMBL" id="HE575324">
    <property type="protein sequence ID" value="CCC94703.1"/>
    <property type="molecule type" value="Genomic_DNA"/>
</dbReference>
<dbReference type="AlphaFoldDB" id="G0UZ84"/>
<evidence type="ECO:0000259" key="4">
    <source>
        <dbReference type="Pfam" id="PF15739"/>
    </source>
</evidence>